<comment type="caution">
    <text evidence="1">The sequence shown here is derived from an EMBL/GenBank/DDBJ whole genome shotgun (WGS) entry which is preliminary data.</text>
</comment>
<proteinExistence type="predicted"/>
<dbReference type="InterPro" id="IPR056209">
    <property type="entry name" value="SU10_adaptor"/>
</dbReference>
<dbReference type="Proteomes" id="UP001244552">
    <property type="component" value="Unassembled WGS sequence"/>
</dbReference>
<evidence type="ECO:0000313" key="1">
    <source>
        <dbReference type="EMBL" id="MDQ0535403.1"/>
    </source>
</evidence>
<sequence length="205" mass="22127">MALASYADLLASAASWLNRDDLTAVIPDLVVLAEADFGRRLRLRLQIKRATAVLDEEYEALPPDWIEAVSLTVSASPVVVLEYVTPQQMATLKAGGEAGTPAYYTIKGGEFQFYPTPSGSPTLEMTYYAKVPPLAEDGTNALFAAAPDLYLWGTLMQSAPFLREDERIITWGALYKAAMDGLMASDARAAQSGSALAIRPTSYVP</sequence>
<gene>
    <name evidence="1" type="ORF">QO018_004281</name>
</gene>
<name>A0ABU0MPK3_9PROT</name>
<dbReference type="Pfam" id="PF24175">
    <property type="entry name" value="SU10_adaptor"/>
    <property type="match status" value="1"/>
</dbReference>
<evidence type="ECO:0000313" key="2">
    <source>
        <dbReference type="Proteomes" id="UP001244552"/>
    </source>
</evidence>
<organism evidence="1 2">
    <name type="scientific">Azospirillum picis</name>
    <dbReference type="NCBI Taxonomy" id="488438"/>
    <lineage>
        <taxon>Bacteria</taxon>
        <taxon>Pseudomonadati</taxon>
        <taxon>Pseudomonadota</taxon>
        <taxon>Alphaproteobacteria</taxon>
        <taxon>Rhodospirillales</taxon>
        <taxon>Azospirillaceae</taxon>
        <taxon>Azospirillum</taxon>
    </lineage>
</organism>
<dbReference type="RefSeq" id="WP_209985954.1">
    <property type="nucleotide sequence ID" value="NZ_JAGINO010000017.1"/>
</dbReference>
<accession>A0ABU0MPK3</accession>
<protein>
    <submittedName>
        <fullName evidence="1">Uncharacterized protein</fullName>
    </submittedName>
</protein>
<keyword evidence="2" id="KW-1185">Reference proteome</keyword>
<reference evidence="1 2" key="1">
    <citation type="submission" date="2023-07" db="EMBL/GenBank/DDBJ databases">
        <title>Genomic Encyclopedia of Type Strains, Phase IV (KMG-IV): sequencing the most valuable type-strain genomes for metagenomic binning, comparative biology and taxonomic classification.</title>
        <authorList>
            <person name="Goeker M."/>
        </authorList>
    </citation>
    <scope>NUCLEOTIDE SEQUENCE [LARGE SCALE GENOMIC DNA]</scope>
    <source>
        <strain evidence="1 2">DSM 19922</strain>
    </source>
</reference>
<dbReference type="EMBL" id="JAUSVU010000017">
    <property type="protein sequence ID" value="MDQ0535403.1"/>
    <property type="molecule type" value="Genomic_DNA"/>
</dbReference>